<keyword evidence="3" id="KW-1185">Reference proteome</keyword>
<dbReference type="Gene3D" id="3.40.970.10">
    <property type="entry name" value="Ribonuclease H1, N-terminal domain"/>
    <property type="match status" value="1"/>
</dbReference>
<organism evidence="2 3">
    <name type="scientific">Dendrothele bispora (strain CBS 962.96)</name>
    <dbReference type="NCBI Taxonomy" id="1314807"/>
    <lineage>
        <taxon>Eukaryota</taxon>
        <taxon>Fungi</taxon>
        <taxon>Dikarya</taxon>
        <taxon>Basidiomycota</taxon>
        <taxon>Agaricomycotina</taxon>
        <taxon>Agaricomycetes</taxon>
        <taxon>Agaricomycetidae</taxon>
        <taxon>Agaricales</taxon>
        <taxon>Agaricales incertae sedis</taxon>
        <taxon>Dendrothele</taxon>
    </lineage>
</organism>
<sequence>MVSHTVRQITLQPGEIMVISVAPQGVQPSEIDLCPECERNPDIFHGPPARSVTPPPSFTQAILATNANPVSSAILATNASLVSSAPTTSESEVIPPAEDPASSLPTPSPREDLVIGNVLPARTMVFHAYNRCPHPDELQRDWPLENHSKTYAVFRGSRIGFFPTWDIAQIFVLRVSRADHGRFKQFSDALKEYRRRFSHATLIQEIEVRPTVSNALFDFEDPRFDGDLKIVVPPNECPFAIPAEDALPTGRSY</sequence>
<protein>
    <submittedName>
        <fullName evidence="2">Uncharacterized protein</fullName>
    </submittedName>
</protein>
<evidence type="ECO:0000256" key="1">
    <source>
        <dbReference type="SAM" id="MobiDB-lite"/>
    </source>
</evidence>
<evidence type="ECO:0000313" key="2">
    <source>
        <dbReference type="EMBL" id="THU75089.1"/>
    </source>
</evidence>
<dbReference type="EMBL" id="ML182969">
    <property type="protein sequence ID" value="THU75089.1"/>
    <property type="molecule type" value="Genomic_DNA"/>
</dbReference>
<accession>A0A4S8KIB1</accession>
<feature type="region of interest" description="Disordered" evidence="1">
    <location>
        <begin position="87"/>
        <end position="110"/>
    </location>
</feature>
<dbReference type="InterPro" id="IPR009027">
    <property type="entry name" value="Ribosomal_bL9/RNase_H1_N"/>
</dbReference>
<feature type="non-terminal residue" evidence="2">
    <location>
        <position position="253"/>
    </location>
</feature>
<reference evidence="2 3" key="1">
    <citation type="journal article" date="2019" name="Nat. Ecol. Evol.">
        <title>Megaphylogeny resolves global patterns of mushroom evolution.</title>
        <authorList>
            <person name="Varga T."/>
            <person name="Krizsan K."/>
            <person name="Foldi C."/>
            <person name="Dima B."/>
            <person name="Sanchez-Garcia M."/>
            <person name="Sanchez-Ramirez S."/>
            <person name="Szollosi G.J."/>
            <person name="Szarkandi J.G."/>
            <person name="Papp V."/>
            <person name="Albert L."/>
            <person name="Andreopoulos W."/>
            <person name="Angelini C."/>
            <person name="Antonin V."/>
            <person name="Barry K.W."/>
            <person name="Bougher N.L."/>
            <person name="Buchanan P."/>
            <person name="Buyck B."/>
            <person name="Bense V."/>
            <person name="Catcheside P."/>
            <person name="Chovatia M."/>
            <person name="Cooper J."/>
            <person name="Damon W."/>
            <person name="Desjardin D."/>
            <person name="Finy P."/>
            <person name="Geml J."/>
            <person name="Haridas S."/>
            <person name="Hughes K."/>
            <person name="Justo A."/>
            <person name="Karasinski D."/>
            <person name="Kautmanova I."/>
            <person name="Kiss B."/>
            <person name="Kocsube S."/>
            <person name="Kotiranta H."/>
            <person name="LaButti K.M."/>
            <person name="Lechner B.E."/>
            <person name="Liimatainen K."/>
            <person name="Lipzen A."/>
            <person name="Lukacs Z."/>
            <person name="Mihaltcheva S."/>
            <person name="Morgado L.N."/>
            <person name="Niskanen T."/>
            <person name="Noordeloos M.E."/>
            <person name="Ohm R.A."/>
            <person name="Ortiz-Santana B."/>
            <person name="Ovrebo C."/>
            <person name="Racz N."/>
            <person name="Riley R."/>
            <person name="Savchenko A."/>
            <person name="Shiryaev A."/>
            <person name="Soop K."/>
            <person name="Spirin V."/>
            <person name="Szebenyi C."/>
            <person name="Tomsovsky M."/>
            <person name="Tulloss R.E."/>
            <person name="Uehling J."/>
            <person name="Grigoriev I.V."/>
            <person name="Vagvolgyi C."/>
            <person name="Papp T."/>
            <person name="Martin F.M."/>
            <person name="Miettinen O."/>
            <person name="Hibbett D.S."/>
            <person name="Nagy L.G."/>
        </authorList>
    </citation>
    <scope>NUCLEOTIDE SEQUENCE [LARGE SCALE GENOMIC DNA]</scope>
    <source>
        <strain evidence="2 3">CBS 962.96</strain>
    </source>
</reference>
<name>A0A4S8KIB1_DENBC</name>
<evidence type="ECO:0000313" key="3">
    <source>
        <dbReference type="Proteomes" id="UP000297245"/>
    </source>
</evidence>
<dbReference type="SUPFAM" id="SSF55658">
    <property type="entry name" value="L9 N-domain-like"/>
    <property type="match status" value="1"/>
</dbReference>
<proteinExistence type="predicted"/>
<dbReference type="OrthoDB" id="3107326at2759"/>
<dbReference type="Proteomes" id="UP000297245">
    <property type="component" value="Unassembled WGS sequence"/>
</dbReference>
<dbReference type="InterPro" id="IPR037056">
    <property type="entry name" value="RNase_H1_N_sf"/>
</dbReference>
<gene>
    <name evidence="2" type="ORF">K435DRAFT_881672</name>
</gene>
<dbReference type="AlphaFoldDB" id="A0A4S8KIB1"/>